<dbReference type="RefSeq" id="WP_378066571.1">
    <property type="nucleotide sequence ID" value="NZ_JBHSBL010000012.1"/>
</dbReference>
<gene>
    <name evidence="1" type="ORF">ACFO0C_11460</name>
</gene>
<organism evidence="1 2">
    <name type="scientific">Actinoplanes subglobosus</name>
    <dbReference type="NCBI Taxonomy" id="1547892"/>
    <lineage>
        <taxon>Bacteria</taxon>
        <taxon>Bacillati</taxon>
        <taxon>Actinomycetota</taxon>
        <taxon>Actinomycetes</taxon>
        <taxon>Micromonosporales</taxon>
        <taxon>Micromonosporaceae</taxon>
        <taxon>Actinoplanes</taxon>
    </lineage>
</organism>
<evidence type="ECO:0000313" key="1">
    <source>
        <dbReference type="EMBL" id="MFC4065551.1"/>
    </source>
</evidence>
<sequence length="322" mass="35862">MLISLPKLDPAVAYPKLATLRTSLRAGDWTACRMLLEAAEPVERTELIRFAAEARGIEPLLRRVTDEDADDSAAGAMLGAFLVNAGWRIRGSGRARHVSRRQFEDFHEKLRQAEQVLYAAAARKPDDPALWVIRLTVARGLELGHAEARRRYDELARIDPQHLPGQIQMLQQLCPKWGGSWPAVWDFVGETAGTAPPGAHNHMLVAEAHFETATSSDRGSPRFHLSAPAVQATIREAATRSVWHPDFRRSQGWVRVLSTFAAVFSMGGDSRSAKSMFRMLGDLGSEYPWNGYAPYPTAFIWQHKLRTLFVPESRSDGKTPPS</sequence>
<name>A0ABV8IPH0_9ACTN</name>
<comment type="caution">
    <text evidence="1">The sequence shown here is derived from an EMBL/GenBank/DDBJ whole genome shotgun (WGS) entry which is preliminary data.</text>
</comment>
<evidence type="ECO:0000313" key="2">
    <source>
        <dbReference type="Proteomes" id="UP001595867"/>
    </source>
</evidence>
<evidence type="ECO:0008006" key="3">
    <source>
        <dbReference type="Google" id="ProtNLM"/>
    </source>
</evidence>
<protein>
    <recommendedName>
        <fullName evidence="3">DUF4034 domain-containing protein</fullName>
    </recommendedName>
</protein>
<reference evidence="2" key="1">
    <citation type="journal article" date="2019" name="Int. J. Syst. Evol. Microbiol.">
        <title>The Global Catalogue of Microorganisms (GCM) 10K type strain sequencing project: providing services to taxonomists for standard genome sequencing and annotation.</title>
        <authorList>
            <consortium name="The Broad Institute Genomics Platform"/>
            <consortium name="The Broad Institute Genome Sequencing Center for Infectious Disease"/>
            <person name="Wu L."/>
            <person name="Ma J."/>
        </authorList>
    </citation>
    <scope>NUCLEOTIDE SEQUENCE [LARGE SCALE GENOMIC DNA]</scope>
    <source>
        <strain evidence="2">TBRC 5832</strain>
    </source>
</reference>
<proteinExistence type="predicted"/>
<dbReference type="Proteomes" id="UP001595867">
    <property type="component" value="Unassembled WGS sequence"/>
</dbReference>
<keyword evidence="2" id="KW-1185">Reference proteome</keyword>
<accession>A0ABV8IPH0</accession>
<dbReference type="EMBL" id="JBHSBL010000012">
    <property type="protein sequence ID" value="MFC4065551.1"/>
    <property type="molecule type" value="Genomic_DNA"/>
</dbReference>